<feature type="region of interest" description="Disordered" evidence="1">
    <location>
        <begin position="29"/>
        <end position="64"/>
    </location>
</feature>
<evidence type="ECO:0000313" key="2">
    <source>
        <dbReference type="EMBL" id="SIC25478.1"/>
    </source>
</evidence>
<name>A0AB38D7V4_9MYCO</name>
<sequence length="64" mass="7053">MSDSEAPLTPIERLVITALYLRLTSKDVLRPRQHPNGGMNQQVRQSHISVSHSLSHNPSHGGAE</sequence>
<evidence type="ECO:0000313" key="3">
    <source>
        <dbReference type="Proteomes" id="UP000185210"/>
    </source>
</evidence>
<reference evidence="2 3" key="1">
    <citation type="submission" date="2016-11" db="EMBL/GenBank/DDBJ databases">
        <authorList>
            <consortium name="Pathogen Informatics"/>
        </authorList>
    </citation>
    <scope>NUCLEOTIDE SEQUENCE [LARGE SCALE GENOMIC DNA]</scope>
    <source>
        <strain evidence="2 3">104</strain>
    </source>
</reference>
<proteinExistence type="predicted"/>
<protein>
    <recommendedName>
        <fullName evidence="4">Transposase</fullName>
    </recommendedName>
</protein>
<dbReference type="EMBL" id="FSHM01000018">
    <property type="protein sequence ID" value="SIC25478.1"/>
    <property type="molecule type" value="Genomic_DNA"/>
</dbReference>
<evidence type="ECO:0008006" key="4">
    <source>
        <dbReference type="Google" id="ProtNLM"/>
    </source>
</evidence>
<feature type="compositionally biased region" description="Polar residues" evidence="1">
    <location>
        <begin position="38"/>
        <end position="58"/>
    </location>
</feature>
<comment type="caution">
    <text evidence="2">The sequence shown here is derived from an EMBL/GenBank/DDBJ whole genome shotgun (WGS) entry which is preliminary data.</text>
</comment>
<organism evidence="2 3">
    <name type="scientific">Mycobacteroides abscessus subsp. abscessus</name>
    <dbReference type="NCBI Taxonomy" id="1185650"/>
    <lineage>
        <taxon>Bacteria</taxon>
        <taxon>Bacillati</taxon>
        <taxon>Actinomycetota</taxon>
        <taxon>Actinomycetes</taxon>
        <taxon>Mycobacteriales</taxon>
        <taxon>Mycobacteriaceae</taxon>
        <taxon>Mycobacteroides</taxon>
        <taxon>Mycobacteroides abscessus</taxon>
    </lineage>
</organism>
<accession>A0AB38D7V4</accession>
<dbReference type="AlphaFoldDB" id="A0AB38D7V4"/>
<dbReference type="Proteomes" id="UP000185210">
    <property type="component" value="Unassembled WGS sequence"/>
</dbReference>
<gene>
    <name evidence="2" type="ORF">SAMEA2070301_05626</name>
</gene>
<evidence type="ECO:0000256" key="1">
    <source>
        <dbReference type="SAM" id="MobiDB-lite"/>
    </source>
</evidence>